<dbReference type="Gene3D" id="3.60.130.10">
    <property type="entry name" value="Clavaminate synthase-like"/>
    <property type="match status" value="1"/>
</dbReference>
<evidence type="ECO:0000259" key="3">
    <source>
        <dbReference type="Pfam" id="PF02668"/>
    </source>
</evidence>
<reference evidence="4" key="1">
    <citation type="submission" date="2023-01" db="EMBL/GenBank/DDBJ databases">
        <title>The growth and conidiation of Purpureocillium lavendulum are regulated by nitrogen source and histone H3K14 acetylation.</title>
        <authorList>
            <person name="Tang P."/>
            <person name="Han J."/>
            <person name="Zhang C."/>
            <person name="Tang P."/>
            <person name="Qi F."/>
            <person name="Zhang K."/>
            <person name="Liang L."/>
        </authorList>
    </citation>
    <scope>NUCLEOTIDE SEQUENCE</scope>
    <source>
        <strain evidence="4">YMF1.00683</strain>
    </source>
</reference>
<organism evidence="4 5">
    <name type="scientific">Purpureocillium lavendulum</name>
    <dbReference type="NCBI Taxonomy" id="1247861"/>
    <lineage>
        <taxon>Eukaryota</taxon>
        <taxon>Fungi</taxon>
        <taxon>Dikarya</taxon>
        <taxon>Ascomycota</taxon>
        <taxon>Pezizomycotina</taxon>
        <taxon>Sordariomycetes</taxon>
        <taxon>Hypocreomycetidae</taxon>
        <taxon>Hypocreales</taxon>
        <taxon>Ophiocordycipitaceae</taxon>
        <taxon>Purpureocillium</taxon>
    </lineage>
</organism>
<dbReference type="GO" id="GO:0051213">
    <property type="term" value="F:dioxygenase activity"/>
    <property type="evidence" value="ECO:0007669"/>
    <property type="project" value="UniProtKB-KW"/>
</dbReference>
<dbReference type="PANTHER" id="PTHR10696:SF54">
    <property type="entry name" value="FAMILY OXIDOREDUCTASE, PUTATIVE (AFU_ORTHOLOGUE AFUA_4G13850)-RELATED"/>
    <property type="match status" value="1"/>
</dbReference>
<keyword evidence="4" id="KW-0223">Dioxygenase</keyword>
<dbReference type="Proteomes" id="UP001163105">
    <property type="component" value="Unassembled WGS sequence"/>
</dbReference>
<proteinExistence type="predicted"/>
<accession>A0AB34FH58</accession>
<gene>
    <name evidence="4" type="ORF">O9K51_08741</name>
</gene>
<keyword evidence="1" id="KW-0560">Oxidoreductase</keyword>
<dbReference type="InterPro" id="IPR042098">
    <property type="entry name" value="TauD-like_sf"/>
</dbReference>
<name>A0AB34FH58_9HYPO</name>
<sequence length="422" mass="47148">MANATTNLTGPPGQPDIAYTPDWDKYQARVQRRRASEDLAQTLPDGFPAKLDSTLAWDGADVAERYDYAYHLTDPDLTEIHEALTYFRSLSKPLGEVNQQSFPLRDLHATLRSISRDVHDGYGFKVIRGVPIHKYSREENIIIYAGLAAHVASIRGRQDHQFNGKPADVVLAHIKDLSREFDAQSIGSPAYTTEKQVFHTDSGDIIALFALSSAEEGGESYLSSSWTVYNELAATRPDLIRILAEPWDVDEFGKTGPPGFTRRPLLYHQPSNGSDPERLLIQYARRAFVGYWGLPRSANIPAITEAQAEALDALHYTAEKHAVALEFRPGDIQFVNNLSIFHARGSFRDSAHKQRHLVRLWLRDSELAWKIPEALQSRWDRVYEGVTAENQVFPLEPSIRSASSGKPAQPILQPRAAVAAPA</sequence>
<evidence type="ECO:0000256" key="2">
    <source>
        <dbReference type="SAM" id="MobiDB-lite"/>
    </source>
</evidence>
<dbReference type="EMBL" id="JAQHRD010000008">
    <property type="protein sequence ID" value="KAJ6438151.1"/>
    <property type="molecule type" value="Genomic_DNA"/>
</dbReference>
<comment type="caution">
    <text evidence="4">The sequence shown here is derived from an EMBL/GenBank/DDBJ whole genome shotgun (WGS) entry which is preliminary data.</text>
</comment>
<feature type="region of interest" description="Disordered" evidence="2">
    <location>
        <begin position="399"/>
        <end position="422"/>
    </location>
</feature>
<keyword evidence="5" id="KW-1185">Reference proteome</keyword>
<dbReference type="InterPro" id="IPR050411">
    <property type="entry name" value="AlphaKG_dependent_hydroxylases"/>
</dbReference>
<dbReference type="PANTHER" id="PTHR10696">
    <property type="entry name" value="GAMMA-BUTYROBETAINE HYDROXYLASE-RELATED"/>
    <property type="match status" value="1"/>
</dbReference>
<dbReference type="FunFam" id="3.60.130.10:FF:000011">
    <property type="entry name" value="Taurine catabolism dioxygenase TauD"/>
    <property type="match status" value="1"/>
</dbReference>
<dbReference type="Pfam" id="PF02668">
    <property type="entry name" value="TauD"/>
    <property type="match status" value="1"/>
</dbReference>
<dbReference type="InterPro" id="IPR003819">
    <property type="entry name" value="TauD/TfdA-like"/>
</dbReference>
<evidence type="ECO:0000313" key="5">
    <source>
        <dbReference type="Proteomes" id="UP001163105"/>
    </source>
</evidence>
<feature type="region of interest" description="Disordered" evidence="2">
    <location>
        <begin position="1"/>
        <end position="20"/>
    </location>
</feature>
<feature type="domain" description="TauD/TfdA-like" evidence="3">
    <location>
        <begin position="92"/>
        <end position="361"/>
    </location>
</feature>
<protein>
    <submittedName>
        <fullName evidence="4">Taurine catabolism dioxygenase</fullName>
    </submittedName>
</protein>
<dbReference type="SUPFAM" id="SSF51197">
    <property type="entry name" value="Clavaminate synthase-like"/>
    <property type="match status" value="1"/>
</dbReference>
<evidence type="ECO:0000313" key="4">
    <source>
        <dbReference type="EMBL" id="KAJ6438151.1"/>
    </source>
</evidence>
<dbReference type="AlphaFoldDB" id="A0AB34FH58"/>
<evidence type="ECO:0000256" key="1">
    <source>
        <dbReference type="ARBA" id="ARBA00023002"/>
    </source>
</evidence>